<comment type="caution">
    <text evidence="2">The sequence shown here is derived from an EMBL/GenBank/DDBJ whole genome shotgun (WGS) entry which is preliminary data.</text>
</comment>
<feature type="domain" description="Polyphenol oxidase C-terminal" evidence="1">
    <location>
        <begin position="3"/>
        <end position="60"/>
    </location>
</feature>
<reference evidence="2" key="1">
    <citation type="submission" date="2023-05" db="EMBL/GenBank/DDBJ databases">
        <title>Nepenthes gracilis genome sequencing.</title>
        <authorList>
            <person name="Fukushima K."/>
        </authorList>
    </citation>
    <scope>NUCLEOTIDE SEQUENCE</scope>
    <source>
        <strain evidence="2">SING2019-196</strain>
    </source>
</reference>
<name>A0AAD3S6M3_NEPGR</name>
<gene>
    <name evidence="2" type="ORF">Nepgr_007265</name>
</gene>
<dbReference type="EMBL" id="BSYO01000005">
    <property type="protein sequence ID" value="GMH05425.1"/>
    <property type="molecule type" value="Genomic_DNA"/>
</dbReference>
<sequence>MNVIHKHKHGKDTKKMKTFMRLGVTDLLEDLGADDDESVVVTLVPRQGNDAVLITDVKMEHASLHLVIDTASGKGKLISF</sequence>
<proteinExistence type="predicted"/>
<organism evidence="2 3">
    <name type="scientific">Nepenthes gracilis</name>
    <name type="common">Slender pitcher plant</name>
    <dbReference type="NCBI Taxonomy" id="150966"/>
    <lineage>
        <taxon>Eukaryota</taxon>
        <taxon>Viridiplantae</taxon>
        <taxon>Streptophyta</taxon>
        <taxon>Embryophyta</taxon>
        <taxon>Tracheophyta</taxon>
        <taxon>Spermatophyta</taxon>
        <taxon>Magnoliopsida</taxon>
        <taxon>eudicotyledons</taxon>
        <taxon>Gunneridae</taxon>
        <taxon>Pentapetalae</taxon>
        <taxon>Caryophyllales</taxon>
        <taxon>Nepenthaceae</taxon>
        <taxon>Nepenthes</taxon>
    </lineage>
</organism>
<accession>A0AAD3S6M3</accession>
<dbReference type="AlphaFoldDB" id="A0AAD3S6M3"/>
<dbReference type="InterPro" id="IPR022740">
    <property type="entry name" value="Polyphenol_oxidase_C"/>
</dbReference>
<protein>
    <recommendedName>
        <fullName evidence="1">Polyphenol oxidase C-terminal domain-containing protein</fullName>
    </recommendedName>
</protein>
<dbReference type="PANTHER" id="PTHR36608">
    <property type="entry name" value="POLYPHENOL OXIDASE C, CHLOROPLASTIC-LIKE"/>
    <property type="match status" value="1"/>
</dbReference>
<evidence type="ECO:0000259" key="1">
    <source>
        <dbReference type="Pfam" id="PF12143"/>
    </source>
</evidence>
<dbReference type="Proteomes" id="UP001279734">
    <property type="component" value="Unassembled WGS sequence"/>
</dbReference>
<dbReference type="GO" id="GO:0004097">
    <property type="term" value="F:catechol oxidase activity"/>
    <property type="evidence" value="ECO:0007669"/>
    <property type="project" value="InterPro"/>
</dbReference>
<evidence type="ECO:0000313" key="3">
    <source>
        <dbReference type="Proteomes" id="UP001279734"/>
    </source>
</evidence>
<keyword evidence="3" id="KW-1185">Reference proteome</keyword>
<dbReference type="PANTHER" id="PTHR36608:SF1">
    <property type="entry name" value="POLYPHENOL OXIDASE C, CHLOROPLASTIC-LIKE"/>
    <property type="match status" value="1"/>
</dbReference>
<dbReference type="Pfam" id="PF12143">
    <property type="entry name" value="PPO1_KFDV"/>
    <property type="match status" value="1"/>
</dbReference>
<evidence type="ECO:0000313" key="2">
    <source>
        <dbReference type="EMBL" id="GMH05425.1"/>
    </source>
</evidence>